<dbReference type="AlphaFoldDB" id="A0A8S2W8K4"/>
<proteinExistence type="predicted"/>
<comment type="caution">
    <text evidence="2">The sequence shown here is derived from an EMBL/GenBank/DDBJ whole genome shotgun (WGS) entry which is preliminary data.</text>
</comment>
<name>A0A8S2W8K4_9BILA</name>
<gene>
    <name evidence="2" type="ORF">BYL167_LOCUS32583</name>
</gene>
<reference evidence="2" key="1">
    <citation type="submission" date="2021-02" db="EMBL/GenBank/DDBJ databases">
        <authorList>
            <person name="Nowell W R."/>
        </authorList>
    </citation>
    <scope>NUCLEOTIDE SEQUENCE</scope>
</reference>
<feature type="compositionally biased region" description="Low complexity" evidence="1">
    <location>
        <begin position="8"/>
        <end position="18"/>
    </location>
</feature>
<protein>
    <submittedName>
        <fullName evidence="2">Uncharacterized protein</fullName>
    </submittedName>
</protein>
<feature type="region of interest" description="Disordered" evidence="1">
    <location>
        <begin position="1"/>
        <end position="21"/>
    </location>
</feature>
<evidence type="ECO:0000256" key="1">
    <source>
        <dbReference type="SAM" id="MobiDB-lite"/>
    </source>
</evidence>
<feature type="non-terminal residue" evidence="2">
    <location>
        <position position="1"/>
    </location>
</feature>
<accession>A0A8S2W8K4</accession>
<sequence>AHTKADLNNHANQLNANNPRYAGHQERLAAVAANHEAAILHEQAKAAYQYAAQIEA</sequence>
<dbReference type="EMBL" id="CAJOBH010060812">
    <property type="protein sequence ID" value="CAF4423976.1"/>
    <property type="molecule type" value="Genomic_DNA"/>
</dbReference>
<evidence type="ECO:0000313" key="2">
    <source>
        <dbReference type="EMBL" id="CAF4423976.1"/>
    </source>
</evidence>
<evidence type="ECO:0000313" key="3">
    <source>
        <dbReference type="Proteomes" id="UP000681967"/>
    </source>
</evidence>
<dbReference type="Proteomes" id="UP000681967">
    <property type="component" value="Unassembled WGS sequence"/>
</dbReference>
<feature type="non-terminal residue" evidence="2">
    <location>
        <position position="56"/>
    </location>
</feature>
<organism evidence="2 3">
    <name type="scientific">Rotaria magnacalcarata</name>
    <dbReference type="NCBI Taxonomy" id="392030"/>
    <lineage>
        <taxon>Eukaryota</taxon>
        <taxon>Metazoa</taxon>
        <taxon>Spiralia</taxon>
        <taxon>Gnathifera</taxon>
        <taxon>Rotifera</taxon>
        <taxon>Eurotatoria</taxon>
        <taxon>Bdelloidea</taxon>
        <taxon>Philodinida</taxon>
        <taxon>Philodinidae</taxon>
        <taxon>Rotaria</taxon>
    </lineage>
</organism>